<proteinExistence type="inferred from homology"/>
<feature type="compositionally biased region" description="Basic and acidic residues" evidence="4">
    <location>
        <begin position="209"/>
        <end position="220"/>
    </location>
</feature>
<keyword evidence="6" id="KW-1185">Reference proteome</keyword>
<protein>
    <submittedName>
        <fullName evidence="5">Nuclear exosome regulator NRDE2</fullName>
    </submittedName>
</protein>
<evidence type="ECO:0000313" key="5">
    <source>
        <dbReference type="EMBL" id="CAI8033247.1"/>
    </source>
</evidence>
<accession>A0AA35SQ53</accession>
<feature type="region of interest" description="Disordered" evidence="4">
    <location>
        <begin position="1"/>
        <end position="85"/>
    </location>
</feature>
<comment type="caution">
    <text evidence="5">The sequence shown here is derived from an EMBL/GenBank/DDBJ whole genome shotgun (WGS) entry which is preliminary data.</text>
</comment>
<dbReference type="PANTHER" id="PTHR13471:SF0">
    <property type="entry name" value="NUCLEAR EXOSOME REGULATOR NRDE2"/>
    <property type="match status" value="1"/>
</dbReference>
<dbReference type="GO" id="GO:0006396">
    <property type="term" value="P:RNA processing"/>
    <property type="evidence" value="ECO:0007669"/>
    <property type="project" value="InterPro"/>
</dbReference>
<evidence type="ECO:0000256" key="2">
    <source>
        <dbReference type="ARBA" id="ARBA00009265"/>
    </source>
</evidence>
<dbReference type="PANTHER" id="PTHR13471">
    <property type="entry name" value="TETRATRICOPEPTIDE-LIKE HELICAL"/>
    <property type="match status" value="1"/>
</dbReference>
<name>A0AA35SQ53_GEOBA</name>
<dbReference type="InterPro" id="IPR011990">
    <property type="entry name" value="TPR-like_helical_dom_sf"/>
</dbReference>
<sequence>MSQPRPLFPSAQPTGEGVSASDGSSKSNRSWLTNSSYQPAPPPPPIHEDRPPPFKRAKEDKKTKEKKEQKTGAAQGSTKPVTNWLEECGLPPQEAYRLDGGGDRANFQYSALYSGDIATYRRRFGGRCLGLRPDQSIEWTDNRGSKLAKKSKDRASRYFTSTLPQNDTCLYLGTQRAADEASPAAAPSRQSHAPFFMALQPSSSAQNTEIKEGEENDHNHHQQLTSELYASQKTASYNRALQDDPHNVALWLEFLEFQPALQAKPGGGGGGGMDTSKATRALNERKLAIFERALEQNPTSQDLLVAHLELLRDMDQEHQSVMKRWRDLLFRMPNKPLLWIKYTEFARTQFSTFSLSSLSALYHKAFSTLTSIVEGVMKSHRAEPGTAGYLLVLFSQFTHCLAAAGQNERAVACYQALMEFNLACPSDISSVGTSRERAAFFEPYWDSGAPRLGETGAVGWGQWMEASQSQTPAKPLAFIDATFLATSHPPQSSDTNEGSDPELELIADCSLPEAWLRLENQRQANDALPFRGSEDDLSDPERVVLFEDVSQSLFWLAEPHLRMKLVLQYLQFLGVELGQGGSPCLDSLPHLLSSHFHCPSCSSGCPSLINSSCDKAHSSLHPHNFCGVGAGYRPLSTSDLLTTGAGHSLPSPATSQFITNTFNQILSLVTELESQSLVAVEWVRFELALLAPALRDPARSKTKDTRGKTRAVQKLVKSLLRHESHRNNLALWDCCAQLESLLSGPREAGTLYESVLSQYATITPPLLPLYQHYCEILMGLAGNIATGHTPSPESLSRALQCTVCVAEGCYNKPAESGPSGSAVLRARHLFHQQSPSSNTPTPYLLCHAYFEYLSRGLQPASSVFDGIISTRETQLSSSSSSSSPDYSDKTQSLDLLTLYRHQVALLLQHSESKPMPPTLLWGVLERALAVFPDDPFFLSAYTDSQQPLYLMGKLRKYFDSHAPRAQTALPWLHAVRAEVARYGRLREGEMEGETDVPAGLVNRIRALLNRAIQSVNGRGCPLLWRLAMSFEVEQHRMSEAKALFYQAIQYCPGAKVLYWDTVRHFPTELGRVLEVMEERELRIRAPLEEVQMLLDATTQQNS</sequence>
<dbReference type="GO" id="GO:0071013">
    <property type="term" value="C:catalytic step 2 spliceosome"/>
    <property type="evidence" value="ECO:0007669"/>
    <property type="project" value="TreeGrafter"/>
</dbReference>
<feature type="region of interest" description="Disordered" evidence="4">
    <location>
        <begin position="202"/>
        <end position="222"/>
    </location>
</feature>
<evidence type="ECO:0000256" key="1">
    <source>
        <dbReference type="ARBA" id="ARBA00004123"/>
    </source>
</evidence>
<dbReference type="AlphaFoldDB" id="A0AA35SQ53"/>
<feature type="compositionally biased region" description="Polar residues" evidence="4">
    <location>
        <begin position="21"/>
        <end position="38"/>
    </location>
</feature>
<dbReference type="GO" id="GO:1902369">
    <property type="term" value="P:negative regulation of RNA catabolic process"/>
    <property type="evidence" value="ECO:0007669"/>
    <property type="project" value="TreeGrafter"/>
</dbReference>
<dbReference type="Gene3D" id="1.25.40.10">
    <property type="entry name" value="Tetratricopeptide repeat domain"/>
    <property type="match status" value="2"/>
</dbReference>
<dbReference type="GO" id="GO:0031048">
    <property type="term" value="P:regulatory ncRNA-mediated heterochromatin formation"/>
    <property type="evidence" value="ECO:0007669"/>
    <property type="project" value="TreeGrafter"/>
</dbReference>
<dbReference type="Proteomes" id="UP001174909">
    <property type="component" value="Unassembled WGS sequence"/>
</dbReference>
<feature type="compositionally biased region" description="Polar residues" evidence="4">
    <location>
        <begin position="72"/>
        <end position="81"/>
    </location>
</feature>
<comment type="subcellular location">
    <subcellularLocation>
        <location evidence="1">Nucleus</location>
    </subcellularLocation>
</comment>
<gene>
    <name evidence="5" type="ORF">GBAR_LOCUS18754</name>
</gene>
<dbReference type="InterPro" id="IPR013633">
    <property type="entry name" value="NRDE-2"/>
</dbReference>
<dbReference type="EMBL" id="CASHTH010002650">
    <property type="protein sequence ID" value="CAI8033247.1"/>
    <property type="molecule type" value="Genomic_DNA"/>
</dbReference>
<evidence type="ECO:0000256" key="3">
    <source>
        <dbReference type="ARBA" id="ARBA00023242"/>
    </source>
</evidence>
<dbReference type="Pfam" id="PF08424">
    <property type="entry name" value="NRDE-2"/>
    <property type="match status" value="1"/>
</dbReference>
<dbReference type="InterPro" id="IPR003107">
    <property type="entry name" value="HAT"/>
</dbReference>
<feature type="compositionally biased region" description="Basic and acidic residues" evidence="4">
    <location>
        <begin position="46"/>
        <end position="70"/>
    </location>
</feature>
<reference evidence="5" key="1">
    <citation type="submission" date="2023-03" db="EMBL/GenBank/DDBJ databases">
        <authorList>
            <person name="Steffen K."/>
            <person name="Cardenas P."/>
        </authorList>
    </citation>
    <scope>NUCLEOTIDE SEQUENCE</scope>
</reference>
<evidence type="ECO:0000256" key="4">
    <source>
        <dbReference type="SAM" id="MobiDB-lite"/>
    </source>
</evidence>
<organism evidence="5 6">
    <name type="scientific">Geodia barretti</name>
    <name type="common">Barrett's horny sponge</name>
    <dbReference type="NCBI Taxonomy" id="519541"/>
    <lineage>
        <taxon>Eukaryota</taxon>
        <taxon>Metazoa</taxon>
        <taxon>Porifera</taxon>
        <taxon>Demospongiae</taxon>
        <taxon>Heteroscleromorpha</taxon>
        <taxon>Tetractinellida</taxon>
        <taxon>Astrophorina</taxon>
        <taxon>Geodiidae</taxon>
        <taxon>Geodia</taxon>
    </lineage>
</organism>
<keyword evidence="3" id="KW-0539">Nucleus</keyword>
<evidence type="ECO:0000313" key="6">
    <source>
        <dbReference type="Proteomes" id="UP001174909"/>
    </source>
</evidence>
<comment type="similarity">
    <text evidence="2">Belongs to the NRDE2 family.</text>
</comment>
<dbReference type="SMART" id="SM00386">
    <property type="entry name" value="HAT"/>
    <property type="match status" value="4"/>
</dbReference>